<evidence type="ECO:0000256" key="1">
    <source>
        <dbReference type="SAM" id="MobiDB-lite"/>
    </source>
</evidence>
<accession>A0AAE1M4T1</accession>
<evidence type="ECO:0000313" key="3">
    <source>
        <dbReference type="Proteomes" id="UP001293593"/>
    </source>
</evidence>
<sequence length="198" mass="22274">MFSHIRRKQECCLKFYELLSVRRDSSNFRGDRAGGSYREQLRSISFSSREEVHHCLPVFRSNSLGSCRLFSQTSEKSCYENDAKGTSVELEKLISANLSEGPDKDFEGGEAVELASEPGFMEEDLSDSERGLSTPEPLKEKASLELLRTLVDIPTCFISSTLDKFFKDGGDLSQEEASKIISCLRKRGMYGRALQVVF</sequence>
<evidence type="ECO:0000313" key="2">
    <source>
        <dbReference type="EMBL" id="KAK4253162.1"/>
    </source>
</evidence>
<comment type="caution">
    <text evidence="2">The sequence shown here is derived from an EMBL/GenBank/DDBJ whole genome shotgun (WGS) entry which is preliminary data.</text>
</comment>
<feature type="region of interest" description="Disordered" evidence="1">
    <location>
        <begin position="117"/>
        <end position="137"/>
    </location>
</feature>
<dbReference type="Proteomes" id="UP001293593">
    <property type="component" value="Unassembled WGS sequence"/>
</dbReference>
<organism evidence="2 3">
    <name type="scientific">Acacia crassicarpa</name>
    <name type="common">northern wattle</name>
    <dbReference type="NCBI Taxonomy" id="499986"/>
    <lineage>
        <taxon>Eukaryota</taxon>
        <taxon>Viridiplantae</taxon>
        <taxon>Streptophyta</taxon>
        <taxon>Embryophyta</taxon>
        <taxon>Tracheophyta</taxon>
        <taxon>Spermatophyta</taxon>
        <taxon>Magnoliopsida</taxon>
        <taxon>eudicotyledons</taxon>
        <taxon>Gunneridae</taxon>
        <taxon>Pentapetalae</taxon>
        <taxon>rosids</taxon>
        <taxon>fabids</taxon>
        <taxon>Fabales</taxon>
        <taxon>Fabaceae</taxon>
        <taxon>Caesalpinioideae</taxon>
        <taxon>mimosoid clade</taxon>
        <taxon>Acacieae</taxon>
        <taxon>Acacia</taxon>
    </lineage>
</organism>
<dbReference type="EMBL" id="JAWXYG010000017">
    <property type="protein sequence ID" value="KAK4253162.1"/>
    <property type="molecule type" value="Genomic_DNA"/>
</dbReference>
<gene>
    <name evidence="2" type="ORF">QN277_010765</name>
</gene>
<proteinExistence type="predicted"/>
<protein>
    <submittedName>
        <fullName evidence="2">Uncharacterized protein</fullName>
    </submittedName>
</protein>
<name>A0AAE1M4T1_9FABA</name>
<dbReference type="AlphaFoldDB" id="A0AAE1M4T1"/>
<reference evidence="2" key="1">
    <citation type="submission" date="2023-10" db="EMBL/GenBank/DDBJ databases">
        <title>Chromosome-level genome of the transformable northern wattle, Acacia crassicarpa.</title>
        <authorList>
            <person name="Massaro I."/>
            <person name="Sinha N.R."/>
            <person name="Poethig S."/>
            <person name="Leichty A.R."/>
        </authorList>
    </citation>
    <scope>NUCLEOTIDE SEQUENCE</scope>
    <source>
        <strain evidence="2">Acra3RX</strain>
        <tissue evidence="2">Leaf</tissue>
    </source>
</reference>
<keyword evidence="3" id="KW-1185">Reference proteome</keyword>